<dbReference type="Pfam" id="PF07883">
    <property type="entry name" value="Cupin_2"/>
    <property type="match status" value="1"/>
</dbReference>
<dbReference type="PANTHER" id="PTHR46797">
    <property type="entry name" value="HTH-TYPE TRANSCRIPTIONAL REGULATOR"/>
    <property type="match status" value="1"/>
</dbReference>
<name>A0ABQ2Z349_9GAMM</name>
<evidence type="ECO:0000313" key="3">
    <source>
        <dbReference type="EMBL" id="GGY01928.1"/>
    </source>
</evidence>
<dbReference type="SUPFAM" id="SSF51182">
    <property type="entry name" value="RmlC-like cupins"/>
    <property type="match status" value="1"/>
</dbReference>
<dbReference type="EMBL" id="BMXS01000019">
    <property type="protein sequence ID" value="GGY01928.1"/>
    <property type="molecule type" value="Genomic_DNA"/>
</dbReference>
<dbReference type="PANTHER" id="PTHR46797:SF1">
    <property type="entry name" value="METHYLPHOSPHONATE SYNTHASE"/>
    <property type="match status" value="1"/>
</dbReference>
<proteinExistence type="predicted"/>
<dbReference type="InterPro" id="IPR011051">
    <property type="entry name" value="RmlC_Cupin_sf"/>
</dbReference>
<dbReference type="GO" id="GO:0003677">
    <property type="term" value="F:DNA binding"/>
    <property type="evidence" value="ECO:0007669"/>
    <property type="project" value="UniProtKB-KW"/>
</dbReference>
<evidence type="ECO:0000256" key="1">
    <source>
        <dbReference type="ARBA" id="ARBA00023125"/>
    </source>
</evidence>
<dbReference type="Proteomes" id="UP000653056">
    <property type="component" value="Unassembled WGS sequence"/>
</dbReference>
<keyword evidence="4" id="KW-1185">Reference proteome</keyword>
<gene>
    <name evidence="3" type="ORF">GCM10007160_32350</name>
</gene>
<feature type="domain" description="HTH cro/C1-type" evidence="2">
    <location>
        <begin position="28"/>
        <end position="82"/>
    </location>
</feature>
<dbReference type="CDD" id="cd00093">
    <property type="entry name" value="HTH_XRE"/>
    <property type="match status" value="1"/>
</dbReference>
<dbReference type="InterPro" id="IPR050807">
    <property type="entry name" value="TransReg_Diox_bact_type"/>
</dbReference>
<dbReference type="SUPFAM" id="SSF47413">
    <property type="entry name" value="lambda repressor-like DNA-binding domains"/>
    <property type="match status" value="1"/>
</dbReference>
<evidence type="ECO:0000259" key="2">
    <source>
        <dbReference type="PROSITE" id="PS50943"/>
    </source>
</evidence>
<dbReference type="InterPro" id="IPR001387">
    <property type="entry name" value="Cro/C1-type_HTH"/>
</dbReference>
<dbReference type="CDD" id="cd02209">
    <property type="entry name" value="cupin_XRE_C"/>
    <property type="match status" value="1"/>
</dbReference>
<dbReference type="Gene3D" id="2.60.120.10">
    <property type="entry name" value="Jelly Rolls"/>
    <property type="match status" value="1"/>
</dbReference>
<keyword evidence="1 3" id="KW-0238">DNA-binding</keyword>
<dbReference type="Pfam" id="PF01381">
    <property type="entry name" value="HTH_3"/>
    <property type="match status" value="1"/>
</dbReference>
<evidence type="ECO:0000313" key="4">
    <source>
        <dbReference type="Proteomes" id="UP000653056"/>
    </source>
</evidence>
<dbReference type="PROSITE" id="PS50943">
    <property type="entry name" value="HTH_CROC1"/>
    <property type="match status" value="1"/>
</dbReference>
<reference evidence="4" key="1">
    <citation type="journal article" date="2019" name="Int. J. Syst. Evol. Microbiol.">
        <title>The Global Catalogue of Microorganisms (GCM) 10K type strain sequencing project: providing services to taxonomists for standard genome sequencing and annotation.</title>
        <authorList>
            <consortium name="The Broad Institute Genomics Platform"/>
            <consortium name="The Broad Institute Genome Sequencing Center for Infectious Disease"/>
            <person name="Wu L."/>
            <person name="Ma J."/>
        </authorList>
    </citation>
    <scope>NUCLEOTIDE SEQUENCE [LARGE SCALE GENOMIC DNA]</scope>
    <source>
        <strain evidence="4">KCTC 22228</strain>
    </source>
</reference>
<comment type="caution">
    <text evidence="3">The sequence shown here is derived from an EMBL/GenBank/DDBJ whole genome shotgun (WGS) entry which is preliminary data.</text>
</comment>
<dbReference type="SMART" id="SM00530">
    <property type="entry name" value="HTH_XRE"/>
    <property type="match status" value="1"/>
</dbReference>
<accession>A0ABQ2Z349</accession>
<dbReference type="InterPro" id="IPR014710">
    <property type="entry name" value="RmlC-like_jellyroll"/>
</dbReference>
<dbReference type="Gene3D" id="1.10.260.40">
    <property type="entry name" value="lambda repressor-like DNA-binding domains"/>
    <property type="match status" value="1"/>
</dbReference>
<dbReference type="InterPro" id="IPR013096">
    <property type="entry name" value="Cupin_2"/>
</dbReference>
<dbReference type="InterPro" id="IPR010982">
    <property type="entry name" value="Lambda_DNA-bd_dom_sf"/>
</dbReference>
<protein>
    <submittedName>
        <fullName evidence="3">DNA-binding protein</fullName>
    </submittedName>
</protein>
<organism evidence="3 4">
    <name type="scientific">Litchfieldella qijiaojingensis</name>
    <dbReference type="NCBI Taxonomy" id="980347"/>
    <lineage>
        <taxon>Bacteria</taxon>
        <taxon>Pseudomonadati</taxon>
        <taxon>Pseudomonadota</taxon>
        <taxon>Gammaproteobacteria</taxon>
        <taxon>Oceanospirillales</taxon>
        <taxon>Halomonadaceae</taxon>
        <taxon>Litchfieldella</taxon>
    </lineage>
</organism>
<sequence>MDFNGGARVTKTPSRQEDGGGQLLCDRVIELRKKRGLTLDQLASACGVSRSMLSQIERGRANPTLAVTLRIAQAFGLSIGDLVDQPWTTSSIEVIRGNDTTHLFRDDHECRIRTLSPLHLEKHVEFYELRIAPHASLHSAPHFEGTRELLTISRGSARIIAGDNACHLAAGDSAHYHADQEHTIENDSDDELLAFLVVTYE</sequence>